<evidence type="ECO:0000256" key="13">
    <source>
        <dbReference type="SAM" id="MobiDB-lite"/>
    </source>
</evidence>
<keyword evidence="11" id="KW-0472">Membrane</keyword>
<feature type="compositionally biased region" description="Polar residues" evidence="13">
    <location>
        <begin position="1"/>
        <end position="11"/>
    </location>
</feature>
<dbReference type="InterPro" id="IPR007379">
    <property type="entry name" value="Tim44-like_dom"/>
</dbReference>
<protein>
    <recommendedName>
        <fullName evidence="12">Mitochondrial import inner membrane translocase subunit TIM44</fullName>
    </recommendedName>
</protein>
<evidence type="ECO:0000259" key="14">
    <source>
        <dbReference type="SMART" id="SM00978"/>
    </source>
</evidence>
<accession>A0A5N6U162</accession>
<evidence type="ECO:0000256" key="9">
    <source>
        <dbReference type="ARBA" id="ARBA00023010"/>
    </source>
</evidence>
<dbReference type="PANTHER" id="PTHR10721">
    <property type="entry name" value="MITOCHONDRIAL IMPORT INNER MEMBRANE TRANSLOCASE SUBUNIT TIM44"/>
    <property type="match status" value="1"/>
</dbReference>
<evidence type="ECO:0000256" key="3">
    <source>
        <dbReference type="ARBA" id="ARBA00022448"/>
    </source>
</evidence>
<dbReference type="GO" id="GO:0030150">
    <property type="term" value="P:protein import into mitochondrial matrix"/>
    <property type="evidence" value="ECO:0007669"/>
    <property type="project" value="TreeGrafter"/>
</dbReference>
<keyword evidence="9" id="KW-0811">Translocation</keyword>
<keyword evidence="5" id="KW-0999">Mitochondrion inner membrane</keyword>
<evidence type="ECO:0000256" key="2">
    <source>
        <dbReference type="ARBA" id="ARBA00009597"/>
    </source>
</evidence>
<name>A0A5N6U162_ASPAV</name>
<sequence length="502" mass="56256">MSTARAATLRSQVPGLRPTSSNLVASQRSLIQAYAYTTSPVARVTERTNRPVSQLLSPYAALPLTRSFHAGTPRLQQKEQKEEKEQKEQKSEDANEGSKDEDKSKEDKKDAPPPPHGDKSPWQVFTETLQSEFKASKEWNESTKALASSAHEFSENENIKRARAAYEAAHGAAATKTGAALKTTGKALGKGASWTWNTPVVKGLRKGVNATGSGLEKVTRPVRETEAYKNVKDAIDDGSSSRYGGWIEKEERRKQRQLREEAEMKAGKRVEPMVEDPNAGTNVTLHKDSAWKESWRDFKDSNPMMQKLFTLKETYNESENPLISTARSISDRFAGFFAENETAQVIKKFREMDPNFQMEGFLREMREYILPEVLDAYVKGDIETLKLWLSEAQYNVYAALAQQYTTAGLKSDGRILDIRGVDVAHARMLDPGDIPVFVVTCRTQEVHVFKNAKSGELAAGTEDKVQLVTYAIGMTRIPEDVNNPETRGWRLIELQKAARDYI</sequence>
<dbReference type="GO" id="GO:0005743">
    <property type="term" value="C:mitochondrial inner membrane"/>
    <property type="evidence" value="ECO:0007669"/>
    <property type="project" value="UniProtKB-SubCell"/>
</dbReference>
<dbReference type="Pfam" id="PF04280">
    <property type="entry name" value="Tim44"/>
    <property type="match status" value="1"/>
</dbReference>
<feature type="domain" description="Tim44-like" evidence="14">
    <location>
        <begin position="342"/>
        <end position="496"/>
    </location>
</feature>
<evidence type="ECO:0000256" key="10">
    <source>
        <dbReference type="ARBA" id="ARBA00023128"/>
    </source>
</evidence>
<evidence type="ECO:0000256" key="11">
    <source>
        <dbReference type="ARBA" id="ARBA00023136"/>
    </source>
</evidence>
<keyword evidence="3" id="KW-0813">Transport</keyword>
<dbReference type="SUPFAM" id="SSF54427">
    <property type="entry name" value="NTF2-like"/>
    <property type="match status" value="1"/>
</dbReference>
<evidence type="ECO:0000256" key="7">
    <source>
        <dbReference type="ARBA" id="ARBA00022927"/>
    </source>
</evidence>
<dbReference type="Proteomes" id="UP000325780">
    <property type="component" value="Unassembled WGS sequence"/>
</dbReference>
<dbReference type="SMART" id="SM00978">
    <property type="entry name" value="Tim44"/>
    <property type="match status" value="1"/>
</dbReference>
<feature type="region of interest" description="Disordered" evidence="13">
    <location>
        <begin position="60"/>
        <end position="122"/>
    </location>
</feature>
<keyword evidence="6" id="KW-0067">ATP-binding</keyword>
<evidence type="ECO:0000256" key="5">
    <source>
        <dbReference type="ARBA" id="ARBA00022792"/>
    </source>
</evidence>
<keyword evidence="7" id="KW-0653">Protein transport</keyword>
<organism evidence="15 16">
    <name type="scientific">Aspergillus avenaceus</name>
    <dbReference type="NCBI Taxonomy" id="36643"/>
    <lineage>
        <taxon>Eukaryota</taxon>
        <taxon>Fungi</taxon>
        <taxon>Dikarya</taxon>
        <taxon>Ascomycota</taxon>
        <taxon>Pezizomycotina</taxon>
        <taxon>Eurotiomycetes</taxon>
        <taxon>Eurotiomycetidae</taxon>
        <taxon>Eurotiales</taxon>
        <taxon>Aspergillaceae</taxon>
        <taxon>Aspergillus</taxon>
        <taxon>Aspergillus subgen. Circumdati</taxon>
    </lineage>
</organism>
<dbReference type="EMBL" id="ML742055">
    <property type="protein sequence ID" value="KAE8152298.1"/>
    <property type="molecule type" value="Genomic_DNA"/>
</dbReference>
<proteinExistence type="inferred from homology"/>
<feature type="compositionally biased region" description="Basic and acidic residues" evidence="13">
    <location>
        <begin position="76"/>
        <end position="119"/>
    </location>
</feature>
<comment type="similarity">
    <text evidence="2">Belongs to the Tim44 family.</text>
</comment>
<keyword evidence="8" id="KW-0809">Transit peptide</keyword>
<dbReference type="FunFam" id="3.10.450.240:FF:000002">
    <property type="entry name" value="Mitochondrial import inner membrane translocase subunit TIM44"/>
    <property type="match status" value="1"/>
</dbReference>
<dbReference type="InterPro" id="IPR032710">
    <property type="entry name" value="NTF2-like_dom_sf"/>
</dbReference>
<gene>
    <name evidence="15" type="ORF">BDV25DRAFT_137987</name>
</gene>
<evidence type="ECO:0000256" key="4">
    <source>
        <dbReference type="ARBA" id="ARBA00022741"/>
    </source>
</evidence>
<keyword evidence="4" id="KW-0547">Nucleotide-binding</keyword>
<evidence type="ECO:0000313" key="16">
    <source>
        <dbReference type="Proteomes" id="UP000325780"/>
    </source>
</evidence>
<dbReference type="OrthoDB" id="10265990at2759"/>
<keyword evidence="10" id="KW-0496">Mitochondrion</keyword>
<dbReference type="PANTHER" id="PTHR10721:SF1">
    <property type="entry name" value="MITOCHONDRIAL IMPORT INNER MEMBRANE TRANSLOCASE SUBUNIT TIM44"/>
    <property type="match status" value="1"/>
</dbReference>
<evidence type="ECO:0000256" key="12">
    <source>
        <dbReference type="ARBA" id="ARBA00074309"/>
    </source>
</evidence>
<dbReference type="GO" id="GO:0005524">
    <property type="term" value="F:ATP binding"/>
    <property type="evidence" value="ECO:0007669"/>
    <property type="project" value="UniProtKB-KW"/>
</dbReference>
<feature type="region of interest" description="Disordered" evidence="13">
    <location>
        <begin position="1"/>
        <end position="20"/>
    </location>
</feature>
<dbReference type="AlphaFoldDB" id="A0A5N6U162"/>
<dbReference type="InterPro" id="IPR039544">
    <property type="entry name" value="Tim44-like"/>
</dbReference>
<dbReference type="GO" id="GO:0051087">
    <property type="term" value="F:protein-folding chaperone binding"/>
    <property type="evidence" value="ECO:0007669"/>
    <property type="project" value="TreeGrafter"/>
</dbReference>
<evidence type="ECO:0000313" key="15">
    <source>
        <dbReference type="EMBL" id="KAE8152298.1"/>
    </source>
</evidence>
<evidence type="ECO:0000256" key="1">
    <source>
        <dbReference type="ARBA" id="ARBA00004637"/>
    </source>
</evidence>
<dbReference type="Gene3D" id="3.10.450.240">
    <property type="match status" value="1"/>
</dbReference>
<evidence type="ECO:0000256" key="8">
    <source>
        <dbReference type="ARBA" id="ARBA00022946"/>
    </source>
</evidence>
<reference evidence="15 16" key="1">
    <citation type="submission" date="2019-04" db="EMBL/GenBank/DDBJ databases">
        <title>Friends and foes A comparative genomics study of 23 Aspergillus species from section Flavi.</title>
        <authorList>
            <consortium name="DOE Joint Genome Institute"/>
            <person name="Kjaerbolling I."/>
            <person name="Vesth T."/>
            <person name="Frisvad J.C."/>
            <person name="Nybo J.L."/>
            <person name="Theobald S."/>
            <person name="Kildgaard S."/>
            <person name="Isbrandt T."/>
            <person name="Kuo A."/>
            <person name="Sato A."/>
            <person name="Lyhne E.K."/>
            <person name="Kogle M.E."/>
            <person name="Wiebenga A."/>
            <person name="Kun R.S."/>
            <person name="Lubbers R.J."/>
            <person name="Makela M.R."/>
            <person name="Barry K."/>
            <person name="Chovatia M."/>
            <person name="Clum A."/>
            <person name="Daum C."/>
            <person name="Haridas S."/>
            <person name="He G."/>
            <person name="LaButti K."/>
            <person name="Lipzen A."/>
            <person name="Mondo S."/>
            <person name="Riley R."/>
            <person name="Salamov A."/>
            <person name="Simmons B.A."/>
            <person name="Magnuson J.K."/>
            <person name="Henrissat B."/>
            <person name="Mortensen U.H."/>
            <person name="Larsen T.O."/>
            <person name="Devries R.P."/>
            <person name="Grigoriev I.V."/>
            <person name="Machida M."/>
            <person name="Baker S.E."/>
            <person name="Andersen M.R."/>
        </authorList>
    </citation>
    <scope>NUCLEOTIDE SEQUENCE [LARGE SCALE GENOMIC DNA]</scope>
    <source>
        <strain evidence="15 16">IBT 18842</strain>
    </source>
</reference>
<evidence type="ECO:0000256" key="6">
    <source>
        <dbReference type="ARBA" id="ARBA00022840"/>
    </source>
</evidence>
<comment type="subcellular location">
    <subcellularLocation>
        <location evidence="1">Mitochondrion inner membrane</location>
        <topology evidence="1">Peripheral membrane protein</topology>
    </subcellularLocation>
</comment>
<keyword evidence="16" id="KW-1185">Reference proteome</keyword>